<organism evidence="1 2">
    <name type="scientific">Purpureocillium lilacinum</name>
    <name type="common">Paecilomyces lilacinus</name>
    <dbReference type="NCBI Taxonomy" id="33203"/>
    <lineage>
        <taxon>Eukaryota</taxon>
        <taxon>Fungi</taxon>
        <taxon>Dikarya</taxon>
        <taxon>Ascomycota</taxon>
        <taxon>Pezizomycotina</taxon>
        <taxon>Sordariomycetes</taxon>
        <taxon>Hypocreomycetidae</taxon>
        <taxon>Hypocreales</taxon>
        <taxon>Ophiocordycipitaceae</taxon>
        <taxon>Purpureocillium</taxon>
    </lineage>
</organism>
<sequence length="161" mass="18267">SNGLKRQTQNHLRRLLCGSVRYTITVPPDHDFDDAIGTCQCSWCRKVTGSLMFRFHQFKKVDVAWDADSTLRTYQAEPDNHRGFCCNCGSYMFFRREKSKLINLAVGCFDDDDLRKYGPLLTKEGATCGAGTRFLASRITLRARNMTRSLRIEAAASWALG</sequence>
<evidence type="ECO:0000313" key="2">
    <source>
        <dbReference type="Proteomes" id="UP001638806"/>
    </source>
</evidence>
<accession>A0ACC4DVX3</accession>
<protein>
    <submittedName>
        <fullName evidence="1">Uncharacterized protein</fullName>
    </submittedName>
</protein>
<keyword evidence="2" id="KW-1185">Reference proteome</keyword>
<reference evidence="1" key="1">
    <citation type="submission" date="2024-12" db="EMBL/GenBank/DDBJ databases">
        <title>Comparative genomics and development of molecular markers within Purpureocillium lilacinum and among Purpureocillium species.</title>
        <authorList>
            <person name="Yeh Z.-Y."/>
            <person name="Ni N.-T."/>
            <person name="Lo P.-H."/>
            <person name="Mushyakhwo K."/>
            <person name="Lin C.-F."/>
            <person name="Nai Y.-S."/>
        </authorList>
    </citation>
    <scope>NUCLEOTIDE SEQUENCE</scope>
    <source>
        <strain evidence="1">NCHU-NPUST-175</strain>
    </source>
</reference>
<dbReference type="EMBL" id="JBGNUJ010000004">
    <property type="protein sequence ID" value="KAL3959495.1"/>
    <property type="molecule type" value="Genomic_DNA"/>
</dbReference>
<evidence type="ECO:0000313" key="1">
    <source>
        <dbReference type="EMBL" id="KAL3959495.1"/>
    </source>
</evidence>
<dbReference type="Proteomes" id="UP001638806">
    <property type="component" value="Unassembled WGS sequence"/>
</dbReference>
<name>A0ACC4DVX3_PURLI</name>
<gene>
    <name evidence="1" type="ORF">ACCO45_004612</name>
</gene>
<proteinExistence type="predicted"/>
<comment type="caution">
    <text evidence="1">The sequence shown here is derived from an EMBL/GenBank/DDBJ whole genome shotgun (WGS) entry which is preliminary data.</text>
</comment>
<feature type="non-terminal residue" evidence="1">
    <location>
        <position position="1"/>
    </location>
</feature>